<evidence type="ECO:0000256" key="7">
    <source>
        <dbReference type="ARBA" id="ARBA00022927"/>
    </source>
</evidence>
<comment type="function">
    <text evidence="11">The coatomer is a cytosolic protein complex that binds to dilysine motifs and reversibly associates with Golgi non-clathrin-coated vesicles, which further mediate biosynthetic protein transport from the ER, via the Golgi up to the trans Golgi network.</text>
</comment>
<organism evidence="16">
    <name type="scientific">Caenorhabditis brenneri</name>
    <name type="common">Nematode worm</name>
    <dbReference type="NCBI Taxonomy" id="135651"/>
    <lineage>
        <taxon>Eukaryota</taxon>
        <taxon>Metazoa</taxon>
        <taxon>Ecdysozoa</taxon>
        <taxon>Nematoda</taxon>
        <taxon>Chromadorea</taxon>
        <taxon>Rhabditida</taxon>
        <taxon>Rhabditina</taxon>
        <taxon>Rhabditomorpha</taxon>
        <taxon>Rhabditoidea</taxon>
        <taxon>Rhabditidae</taxon>
        <taxon>Peloderinae</taxon>
        <taxon>Caenorhabditis</taxon>
    </lineage>
</organism>
<evidence type="ECO:0000256" key="4">
    <source>
        <dbReference type="ARBA" id="ARBA00022448"/>
    </source>
</evidence>
<dbReference type="InParanoid" id="G0N829"/>
<keyword evidence="5 11" id="KW-0963">Cytoplasm</keyword>
<evidence type="ECO:0000256" key="8">
    <source>
        <dbReference type="ARBA" id="ARBA00023034"/>
    </source>
</evidence>
<dbReference type="GO" id="GO:0051645">
    <property type="term" value="P:Golgi localization"/>
    <property type="evidence" value="ECO:0007669"/>
    <property type="project" value="TreeGrafter"/>
</dbReference>
<evidence type="ECO:0000313" key="15">
    <source>
        <dbReference type="EMBL" id="EGT55128.1"/>
    </source>
</evidence>
<name>G0N829_CAEBE</name>
<dbReference type="FunFam" id="3.30.450.60:FF:000003">
    <property type="entry name" value="Coatomer subunit delta"/>
    <property type="match status" value="1"/>
</dbReference>
<evidence type="ECO:0000256" key="5">
    <source>
        <dbReference type="ARBA" id="ARBA00022490"/>
    </source>
</evidence>
<dbReference type="eggNOG" id="KOG2635">
    <property type="taxonomic scope" value="Eukaryota"/>
</dbReference>
<evidence type="ECO:0000256" key="1">
    <source>
        <dbReference type="ARBA" id="ARBA00004255"/>
    </source>
</evidence>
<feature type="domain" description="MHD" evidence="14">
    <location>
        <begin position="312"/>
        <end position="551"/>
    </location>
</feature>
<evidence type="ECO:0000259" key="14">
    <source>
        <dbReference type="PROSITE" id="PS51072"/>
    </source>
</evidence>
<dbReference type="InterPro" id="IPR036168">
    <property type="entry name" value="AP2_Mu_C_sf"/>
</dbReference>
<dbReference type="GO" id="GO:0006888">
    <property type="term" value="P:endoplasmic reticulum to Golgi vesicle-mediated transport"/>
    <property type="evidence" value="ECO:0007669"/>
    <property type="project" value="TreeGrafter"/>
</dbReference>
<evidence type="ECO:0000256" key="13">
    <source>
        <dbReference type="SAM" id="MobiDB-lite"/>
    </source>
</evidence>
<gene>
    <name evidence="15" type="ORF">CAEBREN_02308</name>
</gene>
<keyword evidence="10" id="KW-0968">Cytoplasmic vesicle</keyword>
<dbReference type="AlphaFoldDB" id="G0N829"/>
<dbReference type="CDD" id="cd14830">
    <property type="entry name" value="Delta_COP_N"/>
    <property type="match status" value="1"/>
</dbReference>
<comment type="subunit">
    <text evidence="3 11">Oligomeric complex that consists of at least the alpha, beta, beta', gamma, delta, epsilon and zeta subunits.</text>
</comment>
<evidence type="ECO:0000256" key="3">
    <source>
        <dbReference type="ARBA" id="ARBA00011775"/>
    </source>
</evidence>
<comment type="similarity">
    <text evidence="2 11">Belongs to the adaptor complexes medium subunit family. Delta-COP subfamily.</text>
</comment>
<dbReference type="GO" id="GO:0006890">
    <property type="term" value="P:retrograde vesicle-mediated transport, Golgi to endoplasmic reticulum"/>
    <property type="evidence" value="ECO:0007669"/>
    <property type="project" value="UniProtKB-UniRule"/>
</dbReference>
<dbReference type="HOGENOM" id="CLU_019988_3_0_1"/>
<dbReference type="STRING" id="135651.G0N829"/>
<comment type="subcellular location">
    <subcellularLocation>
        <location evidence="11">Cytoplasm</location>
    </subcellularLocation>
    <subcellularLocation>
        <location evidence="1 11">Golgi apparatus membrane</location>
        <topology evidence="1 11">Peripheral membrane protein</topology>
        <orientation evidence="1 11">Cytoplasmic side</orientation>
    </subcellularLocation>
    <subcellularLocation>
        <location evidence="11">Cytoplasmic vesicle</location>
        <location evidence="11">COPI-coated vesicle membrane</location>
        <topology evidence="11">Peripheral membrane protein</topology>
        <orientation evidence="11">Cytoplasmic side</orientation>
    </subcellularLocation>
</comment>
<protein>
    <recommendedName>
        <fullName evidence="11">Coatomer subunit delta</fullName>
    </recommendedName>
</protein>
<dbReference type="SUPFAM" id="SSF49447">
    <property type="entry name" value="Second domain of Mu2 adaptin subunit (ap50) of ap2 adaptor"/>
    <property type="match status" value="1"/>
</dbReference>
<accession>G0N829</accession>
<evidence type="ECO:0000313" key="16">
    <source>
        <dbReference type="Proteomes" id="UP000008068"/>
    </source>
</evidence>
<dbReference type="GO" id="GO:0015031">
    <property type="term" value="P:protein transport"/>
    <property type="evidence" value="ECO:0007669"/>
    <property type="project" value="UniProtKB-KW"/>
</dbReference>
<dbReference type="GO" id="GO:0030126">
    <property type="term" value="C:COPI vesicle coat"/>
    <property type="evidence" value="ECO:0007669"/>
    <property type="project" value="UniProtKB-UniRule"/>
</dbReference>
<dbReference type="SUPFAM" id="SSF64356">
    <property type="entry name" value="SNARE-like"/>
    <property type="match status" value="1"/>
</dbReference>
<dbReference type="FunCoup" id="G0N829">
    <property type="interactions" value="3700"/>
</dbReference>
<proteinExistence type="inferred from homology"/>
<dbReference type="Proteomes" id="UP000008068">
    <property type="component" value="Unassembled WGS sequence"/>
</dbReference>
<dbReference type="Gene3D" id="3.30.450.60">
    <property type="match status" value="1"/>
</dbReference>
<dbReference type="PROSITE" id="PS51072">
    <property type="entry name" value="MHD"/>
    <property type="match status" value="1"/>
</dbReference>
<evidence type="ECO:0000256" key="10">
    <source>
        <dbReference type="ARBA" id="ARBA00023329"/>
    </source>
</evidence>
<feature type="region of interest" description="Disordered" evidence="13">
    <location>
        <begin position="205"/>
        <end position="229"/>
    </location>
</feature>
<evidence type="ECO:0000256" key="9">
    <source>
        <dbReference type="ARBA" id="ARBA00023136"/>
    </source>
</evidence>
<dbReference type="InterPro" id="IPR027059">
    <property type="entry name" value="Coatomer_dsu"/>
</dbReference>
<dbReference type="InterPro" id="IPR011012">
    <property type="entry name" value="Longin-like_dom_sf"/>
</dbReference>
<keyword evidence="12" id="KW-0175">Coiled coil</keyword>
<evidence type="ECO:0000256" key="11">
    <source>
        <dbReference type="RuleBase" id="RU366052"/>
    </source>
</evidence>
<dbReference type="Gene3D" id="2.60.40.1170">
    <property type="entry name" value="Mu homology domain, subdomain B"/>
    <property type="match status" value="2"/>
</dbReference>
<dbReference type="GO" id="GO:0000139">
    <property type="term" value="C:Golgi membrane"/>
    <property type="evidence" value="ECO:0007669"/>
    <property type="project" value="UniProtKB-SubCell"/>
</dbReference>
<dbReference type="PANTHER" id="PTHR10121:SF0">
    <property type="entry name" value="COATOMER SUBUNIT DELTA"/>
    <property type="match status" value="1"/>
</dbReference>
<keyword evidence="6 11" id="KW-0931">ER-Golgi transport</keyword>
<keyword evidence="16" id="KW-1185">Reference proteome</keyword>
<evidence type="ECO:0000256" key="12">
    <source>
        <dbReference type="SAM" id="Coils"/>
    </source>
</evidence>
<dbReference type="OMA" id="CEDNETT"/>
<dbReference type="InterPro" id="IPR028565">
    <property type="entry name" value="MHD"/>
</dbReference>
<keyword evidence="7 11" id="KW-0653">Protein transport</keyword>
<dbReference type="FunFam" id="2.60.40.1170:FF:000007">
    <property type="entry name" value="Coatomer subunit delta"/>
    <property type="match status" value="1"/>
</dbReference>
<reference evidence="16" key="1">
    <citation type="submission" date="2011-07" db="EMBL/GenBank/DDBJ databases">
        <authorList>
            <consortium name="Caenorhabditis brenneri Sequencing and Analysis Consortium"/>
            <person name="Wilson R.K."/>
        </authorList>
    </citation>
    <scope>NUCLEOTIDE SEQUENCE [LARGE SCALE GENOMIC DNA]</scope>
    <source>
        <strain evidence="16">PB2801</strain>
    </source>
</reference>
<sequence>MVLIAACVFSKTGKALVARQFVNDMTRARLEGLLDAFPKLIGNEKEAATRQHTFVETDSVRYVYHPLDSIYVVLVTTKNSNILEDLETLRLFSRVIPEYCRSNDEKEILAHDFDLIFAFDEVVTLGYRESVNLAQIRTFTEMDSHEERVFMQIKEAQEKAAKQAMAEKAKELKRAQKEALSRGLKPSYQSSTGISSSSVPSAAAVSEPVAPRPAAPKGPIGGGKALKLGGKTTNEDDFLNTLRQQGQTIAPVEKASLSGNILWITFFKIEIVRSKINQTLWDSQFFEIKKFLNSGGASSLAAPVSNAPRVKREAVHIRTDEKINARVSRDGGLESGEVQATVSLSVASPDLTTISIQMSTSQVAGAQLQVHPNMDKKEWQTNSLLKVKANGKPYPINNDVGILKWKMTLGEEEQLPISLNCWPQESSDGVQVNIEYTLQREDITLHNVRIVIPLPTATTPVVGECEGAYEYLKTKNVIVWSMPVIDSSNSTGTLEFSVPNGHSDHFFPVTVGFTSENLFVPITVKDVTKSDGAPVVYSVETNFNSDNFEIV</sequence>
<keyword evidence="8 11" id="KW-0333">Golgi apparatus</keyword>
<keyword evidence="9 11" id="KW-0472">Membrane</keyword>
<feature type="coiled-coil region" evidence="12">
    <location>
        <begin position="154"/>
        <end position="182"/>
    </location>
</feature>
<keyword evidence="4 11" id="KW-0813">Transport</keyword>
<dbReference type="EMBL" id="GL379849">
    <property type="protein sequence ID" value="EGT55128.1"/>
    <property type="molecule type" value="Genomic_DNA"/>
</dbReference>
<dbReference type="OrthoDB" id="10266042at2759"/>
<dbReference type="CDD" id="cd09254">
    <property type="entry name" value="AP_delta-COPI_MHD"/>
    <property type="match status" value="1"/>
</dbReference>
<dbReference type="Pfam" id="PF00928">
    <property type="entry name" value="Adap_comp_sub"/>
    <property type="match status" value="1"/>
</dbReference>
<dbReference type="PANTHER" id="PTHR10121">
    <property type="entry name" value="COATOMER SUBUNIT DELTA"/>
    <property type="match status" value="1"/>
</dbReference>
<evidence type="ECO:0000256" key="6">
    <source>
        <dbReference type="ARBA" id="ARBA00022892"/>
    </source>
</evidence>
<evidence type="ECO:0000256" key="2">
    <source>
        <dbReference type="ARBA" id="ARBA00010516"/>
    </source>
</evidence>